<comment type="caution">
    <text evidence="2">The sequence shown here is derived from an EMBL/GenBank/DDBJ whole genome shotgun (WGS) entry which is preliminary data.</text>
</comment>
<protein>
    <submittedName>
        <fullName evidence="2">CGNR zinc finger protein</fullName>
    </submittedName>
</protein>
<evidence type="ECO:0000313" key="2">
    <source>
        <dbReference type="EMBL" id="ROP43845.1"/>
    </source>
</evidence>
<dbReference type="InterPro" id="IPR023286">
    <property type="entry name" value="ABATE_dom_sf"/>
</dbReference>
<keyword evidence="3" id="KW-1185">Reference proteome</keyword>
<dbReference type="PANTHER" id="PTHR35525">
    <property type="entry name" value="BLL6575 PROTEIN"/>
    <property type="match status" value="1"/>
</dbReference>
<gene>
    <name evidence="2" type="ORF">EDC03_1441</name>
</gene>
<sequence>MHFNHDGRASVRLAVDLVNAPPGGPADLARRCAAAGLVLPAAVDDAAVAGVRDVLEGGWLAVVDAAGEGRAAAVNALLRRWTAAPRMTDHDGSGWHLHHHGAVDVVGQVAALVAVGTALHLVARGPDRLGRCAAAGCERVWADLSRAGRQEYCSARCGNRAAVARSRDRARARAGR</sequence>
<proteinExistence type="predicted"/>
<evidence type="ECO:0000259" key="1">
    <source>
        <dbReference type="Pfam" id="PF11706"/>
    </source>
</evidence>
<dbReference type="SUPFAM" id="SSF160904">
    <property type="entry name" value="Jann2411-like"/>
    <property type="match status" value="1"/>
</dbReference>
<dbReference type="EMBL" id="RJKN01000003">
    <property type="protein sequence ID" value="ROP43845.1"/>
    <property type="molecule type" value="Genomic_DNA"/>
</dbReference>
<dbReference type="InterPro" id="IPR021005">
    <property type="entry name" value="Znf_CGNR"/>
</dbReference>
<dbReference type="Pfam" id="PF11706">
    <property type="entry name" value="zf-CGNR"/>
    <property type="match status" value="1"/>
</dbReference>
<dbReference type="PANTHER" id="PTHR35525:SF3">
    <property type="entry name" value="BLL6575 PROTEIN"/>
    <property type="match status" value="1"/>
</dbReference>
<dbReference type="Proteomes" id="UP000276232">
    <property type="component" value="Unassembled WGS sequence"/>
</dbReference>
<dbReference type="InterPro" id="IPR010852">
    <property type="entry name" value="ABATE"/>
</dbReference>
<dbReference type="RefSeq" id="WP_123379521.1">
    <property type="nucleotide sequence ID" value="NZ_RJKN01000003.1"/>
</dbReference>
<dbReference type="Gene3D" id="1.10.3300.10">
    <property type="entry name" value="Jann2411-like domain"/>
    <property type="match status" value="1"/>
</dbReference>
<dbReference type="InParanoid" id="A0A3N1HN02"/>
<dbReference type="AlphaFoldDB" id="A0A3N1HN02"/>
<reference evidence="2 3" key="1">
    <citation type="journal article" date="2015" name="Stand. Genomic Sci.">
        <title>Genomic Encyclopedia of Bacterial and Archaeal Type Strains, Phase III: the genomes of soil and plant-associated and newly described type strains.</title>
        <authorList>
            <person name="Whitman W.B."/>
            <person name="Woyke T."/>
            <person name="Klenk H.P."/>
            <person name="Zhou Y."/>
            <person name="Lilburn T.G."/>
            <person name="Beck B.J."/>
            <person name="De Vos P."/>
            <person name="Vandamme P."/>
            <person name="Eisen J.A."/>
            <person name="Garrity G."/>
            <person name="Hugenholtz P."/>
            <person name="Kyrpides N.C."/>
        </authorList>
    </citation>
    <scope>NUCLEOTIDE SEQUENCE [LARGE SCALE GENOMIC DNA]</scope>
    <source>
        <strain evidence="2 3">CECT 7306</strain>
    </source>
</reference>
<name>A0A3N1HN02_9ACTN</name>
<evidence type="ECO:0000313" key="3">
    <source>
        <dbReference type="Proteomes" id="UP000276232"/>
    </source>
</evidence>
<feature type="domain" description="Zinc finger CGNR" evidence="1">
    <location>
        <begin position="128"/>
        <end position="169"/>
    </location>
</feature>
<accession>A0A3N1HN02</accession>
<organism evidence="2 3">
    <name type="scientific">Pseudokineococcus lusitanus</name>
    <dbReference type="NCBI Taxonomy" id="763993"/>
    <lineage>
        <taxon>Bacteria</taxon>
        <taxon>Bacillati</taxon>
        <taxon>Actinomycetota</taxon>
        <taxon>Actinomycetes</taxon>
        <taxon>Kineosporiales</taxon>
        <taxon>Kineosporiaceae</taxon>
        <taxon>Pseudokineococcus</taxon>
    </lineage>
</organism>
<dbReference type="OrthoDB" id="3531194at2"/>